<dbReference type="GO" id="GO:0034599">
    <property type="term" value="P:cellular response to oxidative stress"/>
    <property type="evidence" value="ECO:0007669"/>
    <property type="project" value="UniProtKB-ARBA"/>
</dbReference>
<gene>
    <name evidence="19" type="primary">LOC107937562</name>
</gene>
<dbReference type="PaxDb" id="3635-A0A1U8MGI1"/>
<sequence length="779" mass="85216">MSAGVQKKINAAAEAAYNTLKIDKAHALSISFMPNNPRNDASSFALIDEVDGEYLIGVGSYDMTGPAAGVNMMGYANIDQNTARIHFRLRARTFIVAESSQGARFAFVNLDAGMASQLVTIKVLQRLKTRLGDLYTQENLAISGTHTHAGPAGYLQCVVYSVTSLGFINQTFDAIVTAIEQSIIQAHNNLKPGSIFLNTGDVENAGINRSPSAYLFNPPEERARYTTNVDTTMTLLKLLDSASNRSIGAFSWFATHGTSMSRENRLISRDNKGAAARFLEDWFTFSNNSLSTRNTKFSTIQNISTLRNKAQKIKATGGKPCGKTTSQGFKVRKNDGSSFVGAFCQSNVGDVTPNVLGAFCTDTGKPCDFNHSSCNGNDQLCVGRGPGYPNEILSTKIIGERQFEKAVELFSSATNPLSGKIDYRHAFINFTSIEVQLNESTVVKTCPAAVGAGFAAETTDGPGVFGFQQGDTEINEMWKRLRDLLKEPSQYQIDCQKPKPVLLSTGEMFVPYAWAPAILPIQILRLGNFVILSVPGEFTTMAGRRLREAVKETLINNGNGEFDNETHVVIAGLTNTYSQYIATFEEYKQQRYEAASTLYGPHTLSAYIQEFKKLAKAMATGEQLGGTGLSPPDLSSVQLSLLQDPLRDSPPPGKRFGDMQQDVAQPKGGSFKKGDKPSATFFSANPRYDLLIEGTFAVVEMLQGERWVPVYDDDDFCLFFKWNVTVDNGSLYGLATVEWEVPEDATSGVYRLRHFGSSKKTKDYPNEYFTGASSAFTVS</sequence>
<keyword evidence="18" id="KW-1185">Reference proteome</keyword>
<evidence type="ECO:0000256" key="2">
    <source>
        <dbReference type="ARBA" id="ARBA00004555"/>
    </source>
</evidence>
<evidence type="ECO:0000256" key="1">
    <source>
        <dbReference type="ARBA" id="ARBA00004240"/>
    </source>
</evidence>
<dbReference type="FunFam" id="2.60.40.2300:FF:000002">
    <property type="entry name" value="Neutral/alkaline non-lysosomal ceramidase"/>
    <property type="match status" value="1"/>
</dbReference>
<feature type="region of interest" description="Disordered" evidence="15">
    <location>
        <begin position="648"/>
        <end position="674"/>
    </location>
</feature>
<comment type="subcellular location">
    <subcellularLocation>
        <location evidence="1">Endoplasmic reticulum</location>
    </subcellularLocation>
    <subcellularLocation>
        <location evidence="2">Golgi apparatus</location>
    </subcellularLocation>
    <subcellularLocation>
        <location evidence="3">Secreted</location>
    </subcellularLocation>
</comment>
<dbReference type="InterPro" id="IPR031331">
    <property type="entry name" value="NEUT/ALK_ceramidase_C"/>
</dbReference>
<evidence type="ECO:0000256" key="6">
    <source>
        <dbReference type="ARBA" id="ARBA00022729"/>
    </source>
</evidence>
<evidence type="ECO:0000313" key="18">
    <source>
        <dbReference type="Proteomes" id="UP000818029"/>
    </source>
</evidence>
<dbReference type="GO" id="GO:0042759">
    <property type="term" value="P:long-chain fatty acid biosynthetic process"/>
    <property type="evidence" value="ECO:0000318"/>
    <property type="project" value="GO_Central"/>
</dbReference>
<dbReference type="SMR" id="A0A1U8MGI1"/>
<evidence type="ECO:0000256" key="10">
    <source>
        <dbReference type="ARBA" id="ARBA00023034"/>
    </source>
</evidence>
<feature type="binding site" evidence="13">
    <location>
        <position position="146"/>
    </location>
    <ligand>
        <name>Zn(2+)</name>
        <dbReference type="ChEBI" id="CHEBI:29105"/>
    </ligand>
</feature>
<evidence type="ECO:0000256" key="7">
    <source>
        <dbReference type="ARBA" id="ARBA00022801"/>
    </source>
</evidence>
<dbReference type="GO" id="GO:0017040">
    <property type="term" value="F:N-acylsphingosine amidohydrolase activity"/>
    <property type="evidence" value="ECO:0000318"/>
    <property type="project" value="GO_Central"/>
</dbReference>
<comment type="similarity">
    <text evidence="4 14">Belongs to the neutral ceramidase family.</text>
</comment>
<organism evidence="18 19">
    <name type="scientific">Gossypium hirsutum</name>
    <name type="common">Upland cotton</name>
    <name type="synonym">Gossypium mexicanum</name>
    <dbReference type="NCBI Taxonomy" id="3635"/>
    <lineage>
        <taxon>Eukaryota</taxon>
        <taxon>Viridiplantae</taxon>
        <taxon>Streptophyta</taxon>
        <taxon>Embryophyta</taxon>
        <taxon>Tracheophyta</taxon>
        <taxon>Spermatophyta</taxon>
        <taxon>Magnoliopsida</taxon>
        <taxon>eudicotyledons</taxon>
        <taxon>Gunneridae</taxon>
        <taxon>Pentapetalae</taxon>
        <taxon>rosids</taxon>
        <taxon>malvids</taxon>
        <taxon>Malvales</taxon>
        <taxon>Malvaceae</taxon>
        <taxon>Malvoideae</taxon>
        <taxon>Gossypium</taxon>
    </lineage>
</organism>
<feature type="binding site" evidence="13">
    <location>
        <position position="256"/>
    </location>
    <ligand>
        <name>Zn(2+)</name>
        <dbReference type="ChEBI" id="CHEBI:29105"/>
    </ligand>
</feature>
<evidence type="ECO:0000256" key="12">
    <source>
        <dbReference type="ARBA" id="ARBA00048057"/>
    </source>
</evidence>
<keyword evidence="9 14" id="KW-0746">Sphingolipid metabolism</keyword>
<dbReference type="RefSeq" id="XP_016725951.1">
    <property type="nucleotide sequence ID" value="XM_016870462.1"/>
</dbReference>
<dbReference type="KEGG" id="ghi:107937562"/>
<dbReference type="PANTHER" id="PTHR12670:SF13">
    <property type="entry name" value="NEUTRAL CERAMIDASE"/>
    <property type="match status" value="1"/>
</dbReference>
<keyword evidence="13" id="KW-0479">Metal-binding</keyword>
<keyword evidence="7 14" id="KW-0378">Hydrolase</keyword>
<name>A0A1U8MGI1_GOSHI</name>
<keyword evidence="14" id="KW-0443">Lipid metabolism</keyword>
<keyword evidence="5" id="KW-0964">Secreted</keyword>
<dbReference type="GO" id="GO:0005576">
    <property type="term" value="C:extracellular region"/>
    <property type="evidence" value="ECO:0000318"/>
    <property type="project" value="GO_Central"/>
</dbReference>
<keyword evidence="11" id="KW-0325">Glycoprotein</keyword>
<dbReference type="InterPro" id="IPR006823">
    <property type="entry name" value="Ceramidase_alk"/>
</dbReference>
<dbReference type="EC" id="3.5.1.23" evidence="14"/>
<dbReference type="GO" id="GO:0046514">
    <property type="term" value="P:ceramide catabolic process"/>
    <property type="evidence" value="ECO:0000318"/>
    <property type="project" value="GO_Central"/>
</dbReference>
<feature type="binding site" evidence="13">
    <location>
        <position position="537"/>
    </location>
    <ligand>
        <name>Zn(2+)</name>
        <dbReference type="ChEBI" id="CHEBI:29105"/>
    </ligand>
</feature>
<dbReference type="Pfam" id="PF04734">
    <property type="entry name" value="Ceramidase_alk"/>
    <property type="match status" value="1"/>
</dbReference>
<evidence type="ECO:0000313" key="19">
    <source>
        <dbReference type="RefSeq" id="XP_016725951.1"/>
    </source>
</evidence>
<accession>A0A1U8MGI1</accession>
<dbReference type="GO" id="GO:0005783">
    <property type="term" value="C:endoplasmic reticulum"/>
    <property type="evidence" value="ECO:0007669"/>
    <property type="project" value="UniProtKB-SubCell"/>
</dbReference>
<dbReference type="STRING" id="3635.A0A1U8MGI1"/>
<evidence type="ECO:0000256" key="15">
    <source>
        <dbReference type="SAM" id="MobiDB-lite"/>
    </source>
</evidence>
<dbReference type="OrthoDB" id="191371at2759"/>
<reference evidence="18" key="1">
    <citation type="journal article" date="2020" name="Nat. Genet.">
        <title>Genomic diversifications of five Gossypium allopolyploid species and their impact on cotton improvement.</title>
        <authorList>
            <person name="Chen Z.J."/>
            <person name="Sreedasyam A."/>
            <person name="Ando A."/>
            <person name="Song Q."/>
            <person name="De Santiago L.M."/>
            <person name="Hulse-Kemp A.M."/>
            <person name="Ding M."/>
            <person name="Ye W."/>
            <person name="Kirkbride R.C."/>
            <person name="Jenkins J."/>
            <person name="Plott C."/>
            <person name="Lovell J."/>
            <person name="Lin Y.M."/>
            <person name="Vaughn R."/>
            <person name="Liu B."/>
            <person name="Simpson S."/>
            <person name="Scheffler B.E."/>
            <person name="Wen L."/>
            <person name="Saski C.A."/>
            <person name="Grover C.E."/>
            <person name="Hu G."/>
            <person name="Conover J.L."/>
            <person name="Carlson J.W."/>
            <person name="Shu S."/>
            <person name="Boston L.B."/>
            <person name="Williams M."/>
            <person name="Peterson D.G."/>
            <person name="McGee K."/>
            <person name="Jones D.C."/>
            <person name="Wendel J.F."/>
            <person name="Stelly D.M."/>
            <person name="Grimwood J."/>
            <person name="Schmutz J."/>
        </authorList>
    </citation>
    <scope>NUCLEOTIDE SEQUENCE [LARGE SCALE GENOMIC DNA]</scope>
    <source>
        <strain evidence="18">cv. TM-1</strain>
    </source>
</reference>
<evidence type="ECO:0000256" key="9">
    <source>
        <dbReference type="ARBA" id="ARBA00022919"/>
    </source>
</evidence>
<dbReference type="InterPro" id="IPR031329">
    <property type="entry name" value="NEUT/ALK_ceramidase_N"/>
</dbReference>
<keyword evidence="8" id="KW-0256">Endoplasmic reticulum</keyword>
<dbReference type="Proteomes" id="UP000818029">
    <property type="component" value="Chromosome A05"/>
</dbReference>
<dbReference type="Pfam" id="PF17048">
    <property type="entry name" value="Ceramidse_alk_C"/>
    <property type="match status" value="1"/>
</dbReference>
<dbReference type="GO" id="GO:0046512">
    <property type="term" value="P:sphingosine biosynthetic process"/>
    <property type="evidence" value="ECO:0000318"/>
    <property type="project" value="GO_Central"/>
</dbReference>
<dbReference type="GeneID" id="107937562"/>
<dbReference type="PANTHER" id="PTHR12670">
    <property type="entry name" value="CERAMIDASE"/>
    <property type="match status" value="1"/>
</dbReference>
<evidence type="ECO:0000256" key="5">
    <source>
        <dbReference type="ARBA" id="ARBA00022525"/>
    </source>
</evidence>
<keyword evidence="13" id="KW-0862">Zinc</keyword>
<dbReference type="GO" id="GO:0005794">
    <property type="term" value="C:Golgi apparatus"/>
    <property type="evidence" value="ECO:0007669"/>
    <property type="project" value="UniProtKB-SubCell"/>
</dbReference>
<evidence type="ECO:0000259" key="17">
    <source>
        <dbReference type="Pfam" id="PF17048"/>
    </source>
</evidence>
<evidence type="ECO:0000256" key="11">
    <source>
        <dbReference type="ARBA" id="ARBA00023180"/>
    </source>
</evidence>
<feature type="domain" description="Neutral/alkaline non-lysosomal ceramidase C-terminal" evidence="17">
    <location>
        <begin position="611"/>
        <end position="778"/>
    </location>
</feature>
<protein>
    <recommendedName>
        <fullName evidence="14">Neutral ceramidase</fullName>
        <ecNumber evidence="14">3.5.1.23</ecNumber>
    </recommendedName>
</protein>
<evidence type="ECO:0000256" key="14">
    <source>
        <dbReference type="RuleBase" id="RU366019"/>
    </source>
</evidence>
<dbReference type="GO" id="GO:0016020">
    <property type="term" value="C:membrane"/>
    <property type="evidence" value="ECO:0007669"/>
    <property type="project" value="GOC"/>
</dbReference>
<keyword evidence="10" id="KW-0333">Golgi apparatus</keyword>
<comment type="cofactor">
    <cofactor evidence="13">
        <name>Zn(2+)</name>
        <dbReference type="ChEBI" id="CHEBI:29105"/>
    </cofactor>
    <text evidence="13">Binds 1 zinc ion per subunit.</text>
</comment>
<reference evidence="19" key="2">
    <citation type="submission" date="2025-08" db="UniProtKB">
        <authorList>
            <consortium name="RefSeq"/>
        </authorList>
    </citation>
    <scope>IDENTIFICATION</scope>
</reference>
<evidence type="ECO:0000256" key="13">
    <source>
        <dbReference type="PIRSR" id="PIRSR606823-2"/>
    </source>
</evidence>
<comment type="catalytic activity">
    <reaction evidence="12 14">
        <text>an N-acylsphing-4-enine + H2O = sphing-4-enine + a fatty acid</text>
        <dbReference type="Rhea" id="RHEA:20856"/>
        <dbReference type="ChEBI" id="CHEBI:15377"/>
        <dbReference type="ChEBI" id="CHEBI:28868"/>
        <dbReference type="ChEBI" id="CHEBI:52639"/>
        <dbReference type="ChEBI" id="CHEBI:57756"/>
        <dbReference type="EC" id="3.5.1.23"/>
    </reaction>
</comment>
<dbReference type="GO" id="GO:0046872">
    <property type="term" value="F:metal ion binding"/>
    <property type="evidence" value="ECO:0007669"/>
    <property type="project" value="UniProtKB-KW"/>
</dbReference>
<keyword evidence="6" id="KW-0732">Signal</keyword>
<dbReference type="Gene3D" id="2.60.40.2300">
    <property type="entry name" value="Neutral/alkaline non-lysosomal ceramidase, C-terminal domain"/>
    <property type="match status" value="1"/>
</dbReference>
<evidence type="ECO:0000256" key="3">
    <source>
        <dbReference type="ARBA" id="ARBA00004613"/>
    </source>
</evidence>
<feature type="domain" description="Neutral/alkaline non-lysosomal ceramidase N-terminal" evidence="16">
    <location>
        <begin position="54"/>
        <end position="609"/>
    </location>
</feature>
<evidence type="ECO:0000256" key="4">
    <source>
        <dbReference type="ARBA" id="ARBA00009835"/>
    </source>
</evidence>
<dbReference type="InterPro" id="IPR038445">
    <property type="entry name" value="NCDase_C_sf"/>
</dbReference>
<evidence type="ECO:0000259" key="16">
    <source>
        <dbReference type="Pfam" id="PF04734"/>
    </source>
</evidence>
<dbReference type="AlphaFoldDB" id="A0A1U8MGI1"/>
<proteinExistence type="inferred from homology"/>
<feature type="binding site" evidence="13">
    <location>
        <position position="580"/>
    </location>
    <ligand>
        <name>Zn(2+)</name>
        <dbReference type="ChEBI" id="CHEBI:29105"/>
    </ligand>
</feature>
<evidence type="ECO:0000256" key="8">
    <source>
        <dbReference type="ARBA" id="ARBA00022824"/>
    </source>
</evidence>